<dbReference type="AlphaFoldDB" id="A0A0B6EMQ5"/>
<dbReference type="Pfam" id="PF00496">
    <property type="entry name" value="SBP_bac_5"/>
    <property type="match status" value="1"/>
</dbReference>
<accession>A0A0B6EMQ5</accession>
<dbReference type="KEGG" id="csx:CSING_01250"/>
<sequence>MTLKKTLAVLSAASLPLTLAACGGDDSGSNSASGSGAGDNYVIVNGSEPQNPLIPANTNETGGGRIVDSLYSGLVYYDGEGEAQNELAESIEPNKDNTEFTVKLKESTFSDGSPVTANNFVDAWNYAVANDQLNASFFSNIKGFKEGVEKLEGLKVVDDLTFTIALNSPEQDFPAQLGYSAFYPLHESAYDDMDAYGQNPITNGPYKLSEWNHNQDATVVPNEEYKGGQTPQNDGIKFVFYASQDAGYADLLSGNLDVLDAVPDSAFDVYETDLGERAVNQPTAVFQSFTLGENLEHFSGEEGALRRQAISHAINREEITETIFKGTRTPAKDFTSPVLPGYSEDIKGNEVLKYDPEKAKKLWAEADKIKKWDNPSVEIAYNSDGGHKSWVDATANSIKNTLGIEAVGAPYPDFKSLRDEVTNRTIKTAFRTGWQADYPSQGNFLAPLYKTGGSSNDGDYTNPEFDKLLEEALTAKSDDEATKKYNEAQAILFKDLPSIPLWYSNATGGYSENVDNVVFSWKSQPVYYNITKK</sequence>
<feature type="domain" description="Solute-binding protein family 5" evidence="2">
    <location>
        <begin position="84"/>
        <end position="455"/>
    </location>
</feature>
<dbReference type="PIRSF" id="PIRSF002741">
    <property type="entry name" value="MppA"/>
    <property type="match status" value="1"/>
</dbReference>
<evidence type="ECO:0000259" key="2">
    <source>
        <dbReference type="Pfam" id="PF00496"/>
    </source>
</evidence>
<dbReference type="PANTHER" id="PTHR30290">
    <property type="entry name" value="PERIPLASMIC BINDING COMPONENT OF ABC TRANSPORTER"/>
    <property type="match status" value="1"/>
</dbReference>
<evidence type="ECO:0000313" key="4">
    <source>
        <dbReference type="Proteomes" id="UP000031890"/>
    </source>
</evidence>
<dbReference type="OrthoDB" id="9046151at2"/>
<feature type="chain" id="PRO_5039529302" evidence="1">
    <location>
        <begin position="21"/>
        <end position="533"/>
    </location>
</feature>
<keyword evidence="1" id="KW-0732">Signal</keyword>
<dbReference type="Gene3D" id="3.10.105.10">
    <property type="entry name" value="Dipeptide-binding Protein, Domain 3"/>
    <property type="match status" value="1"/>
</dbReference>
<dbReference type="InterPro" id="IPR039424">
    <property type="entry name" value="SBP_5"/>
</dbReference>
<proteinExistence type="predicted"/>
<dbReference type="InterPro" id="IPR000914">
    <property type="entry name" value="SBP_5_dom"/>
</dbReference>
<dbReference type="CDD" id="cd00995">
    <property type="entry name" value="PBP2_NikA_DppA_OppA_like"/>
    <property type="match status" value="1"/>
</dbReference>
<evidence type="ECO:0000256" key="1">
    <source>
        <dbReference type="SAM" id="SignalP"/>
    </source>
</evidence>
<dbReference type="STRING" id="161899.CSING_01250"/>
<dbReference type="Proteomes" id="UP000031890">
    <property type="component" value="Chromosome"/>
</dbReference>
<organism evidence="3 4">
    <name type="scientific">Corynebacterium singulare</name>
    <dbReference type="NCBI Taxonomy" id="161899"/>
    <lineage>
        <taxon>Bacteria</taxon>
        <taxon>Bacillati</taxon>
        <taxon>Actinomycetota</taxon>
        <taxon>Actinomycetes</taxon>
        <taxon>Mycobacteriales</taxon>
        <taxon>Corynebacteriaceae</taxon>
        <taxon>Corynebacterium</taxon>
    </lineage>
</organism>
<protein>
    <submittedName>
        <fullName evidence="3">ABC-type oligopeptide transport system, periplasmic component</fullName>
    </submittedName>
</protein>
<dbReference type="PROSITE" id="PS51257">
    <property type="entry name" value="PROKAR_LIPOPROTEIN"/>
    <property type="match status" value="1"/>
</dbReference>
<dbReference type="GO" id="GO:0043190">
    <property type="term" value="C:ATP-binding cassette (ABC) transporter complex"/>
    <property type="evidence" value="ECO:0007669"/>
    <property type="project" value="InterPro"/>
</dbReference>
<dbReference type="PANTHER" id="PTHR30290:SF83">
    <property type="entry name" value="ABC TRANSPORTER SUBSTRATE-BINDING PROTEIN"/>
    <property type="match status" value="1"/>
</dbReference>
<dbReference type="HOGENOM" id="CLU_017028_0_3_11"/>
<dbReference type="SUPFAM" id="SSF53850">
    <property type="entry name" value="Periplasmic binding protein-like II"/>
    <property type="match status" value="1"/>
</dbReference>
<name>A0A0B6EMQ5_9CORY</name>
<dbReference type="Gene3D" id="3.40.190.10">
    <property type="entry name" value="Periplasmic binding protein-like II"/>
    <property type="match status" value="1"/>
</dbReference>
<reference evidence="3 4" key="1">
    <citation type="journal article" date="2015" name="Genome Announc.">
        <title>Complete Genome Sequence and Annotation of Corynebacterium singulare DSM 44357, Isolated from a Human Semen Specimen.</title>
        <authorList>
            <person name="Merten M."/>
            <person name="Brinkrolf K."/>
            <person name="Albersmeier A."/>
            <person name="Kutter Y."/>
            <person name="Ruckert C."/>
            <person name="Tauch A."/>
        </authorList>
    </citation>
    <scope>NUCLEOTIDE SEQUENCE [LARGE SCALE GENOMIC DNA]</scope>
    <source>
        <strain evidence="3">IBS B52218</strain>
    </source>
</reference>
<gene>
    <name evidence="3" type="primary">dppA</name>
    <name evidence="3" type="ORF">CSING_01250</name>
</gene>
<dbReference type="InterPro" id="IPR030678">
    <property type="entry name" value="Peptide/Ni-bd"/>
</dbReference>
<dbReference type="RefSeq" id="WP_042528983.1">
    <property type="nucleotide sequence ID" value="NZ_CP010827.1"/>
</dbReference>
<dbReference type="GO" id="GO:0015833">
    <property type="term" value="P:peptide transport"/>
    <property type="evidence" value="ECO:0007669"/>
    <property type="project" value="TreeGrafter"/>
</dbReference>
<dbReference type="EMBL" id="CP010827">
    <property type="protein sequence ID" value="AJI77812.1"/>
    <property type="molecule type" value="Genomic_DNA"/>
</dbReference>
<dbReference type="GO" id="GO:1904680">
    <property type="term" value="F:peptide transmembrane transporter activity"/>
    <property type="evidence" value="ECO:0007669"/>
    <property type="project" value="TreeGrafter"/>
</dbReference>
<dbReference type="GO" id="GO:0042597">
    <property type="term" value="C:periplasmic space"/>
    <property type="evidence" value="ECO:0007669"/>
    <property type="project" value="UniProtKB-ARBA"/>
</dbReference>
<feature type="signal peptide" evidence="1">
    <location>
        <begin position="1"/>
        <end position="20"/>
    </location>
</feature>
<evidence type="ECO:0000313" key="3">
    <source>
        <dbReference type="EMBL" id="AJI77812.1"/>
    </source>
</evidence>
<dbReference type="Gene3D" id="3.90.76.10">
    <property type="entry name" value="Dipeptide-binding Protein, Domain 1"/>
    <property type="match status" value="1"/>
</dbReference>